<comment type="caution">
    <text evidence="4">The sequence shown here is derived from an EMBL/GenBank/DDBJ whole genome shotgun (WGS) entry which is preliminary data.</text>
</comment>
<dbReference type="Pfam" id="PF04419">
    <property type="entry name" value="SERF-like_N"/>
    <property type="match status" value="1"/>
</dbReference>
<dbReference type="InterPro" id="IPR007513">
    <property type="entry name" value="SERF-like_N"/>
</dbReference>
<dbReference type="Gene3D" id="4.10.1050.10">
    <property type="entry name" value="At2g23090-like"/>
    <property type="match status" value="1"/>
</dbReference>
<proteinExistence type="predicted"/>
<feature type="compositionally biased region" description="Basic residues" evidence="1">
    <location>
        <begin position="66"/>
        <end position="75"/>
    </location>
</feature>
<feature type="region of interest" description="Disordered" evidence="1">
    <location>
        <begin position="1"/>
        <end position="115"/>
    </location>
</feature>
<organism evidence="4 5">
    <name type="scientific">Moelleriella libera RCEF 2490</name>
    <dbReference type="NCBI Taxonomy" id="1081109"/>
    <lineage>
        <taxon>Eukaryota</taxon>
        <taxon>Fungi</taxon>
        <taxon>Dikarya</taxon>
        <taxon>Ascomycota</taxon>
        <taxon>Pezizomycotina</taxon>
        <taxon>Sordariomycetes</taxon>
        <taxon>Hypocreomycetidae</taxon>
        <taxon>Hypocreales</taxon>
        <taxon>Clavicipitaceae</taxon>
        <taxon>Moelleriella</taxon>
    </lineage>
</organism>
<accession>A0A168ACR8</accession>
<evidence type="ECO:0000259" key="2">
    <source>
        <dbReference type="Pfam" id="PF04419"/>
    </source>
</evidence>
<dbReference type="InterPro" id="IPR026939">
    <property type="entry name" value="ZNF706/At2g23090_sf"/>
</dbReference>
<dbReference type="Proteomes" id="UP000078544">
    <property type="component" value="Unassembled WGS sequence"/>
</dbReference>
<dbReference type="AlphaFoldDB" id="A0A168ACR8"/>
<feature type="domain" description="At2g23090-like zinc-binding" evidence="3">
    <location>
        <begin position="126"/>
        <end position="161"/>
    </location>
</feature>
<sequence length="164" mass="18363">MASREPRTPLALSGPRQQPHPAYRGTWARRPTLDAAQVSPPPPPPPRGQRGKFSDRHRSIANAQPRHSRHHRRSQPRLTPVNQHRNHRPDIMGNGAKAQQKRERNAKDNKAAKSQLKVNQQAMNIQCQVCKATFLSTTKGPALQEHATNKHSKLIADCFPGKAL</sequence>
<dbReference type="PANTHER" id="PTHR33788:SF1">
    <property type="entry name" value="ZINC-BINDING PROTEIN"/>
    <property type="match status" value="1"/>
</dbReference>
<dbReference type="EMBL" id="AZGY01000012">
    <property type="protein sequence ID" value="KZZ93766.1"/>
    <property type="molecule type" value="Genomic_DNA"/>
</dbReference>
<dbReference type="InterPro" id="IPR039438">
    <property type="entry name" value="At2g23090-like_Znf"/>
</dbReference>
<dbReference type="PANTHER" id="PTHR33788">
    <property type="entry name" value="OS07G0114300 PROTEIN"/>
    <property type="match status" value="1"/>
</dbReference>
<feature type="domain" description="Small EDRK-rich factor-like N-terminal" evidence="2">
    <location>
        <begin position="92"/>
        <end position="124"/>
    </location>
</feature>
<evidence type="ECO:0000313" key="5">
    <source>
        <dbReference type="Proteomes" id="UP000078544"/>
    </source>
</evidence>
<dbReference type="Pfam" id="PF12907">
    <property type="entry name" value="zf-met2"/>
    <property type="match status" value="1"/>
</dbReference>
<keyword evidence="5" id="KW-1185">Reference proteome</keyword>
<dbReference type="InterPro" id="IPR039713">
    <property type="entry name" value="At2g23090-like"/>
</dbReference>
<dbReference type="SUPFAM" id="SSF118359">
    <property type="entry name" value="Expressed protein At2g23090/F21P24.15"/>
    <property type="match status" value="1"/>
</dbReference>
<evidence type="ECO:0000313" key="4">
    <source>
        <dbReference type="EMBL" id="KZZ93766.1"/>
    </source>
</evidence>
<evidence type="ECO:0000256" key="1">
    <source>
        <dbReference type="SAM" id="MobiDB-lite"/>
    </source>
</evidence>
<evidence type="ECO:0000259" key="3">
    <source>
        <dbReference type="Pfam" id="PF12907"/>
    </source>
</evidence>
<gene>
    <name evidence="4" type="ORF">AAL_05482</name>
</gene>
<name>A0A168ACR8_9HYPO</name>
<protein>
    <submittedName>
        <fullName evidence="4">Uncharacterized protein</fullName>
    </submittedName>
</protein>
<reference evidence="4 5" key="1">
    <citation type="journal article" date="2016" name="Genome Biol. Evol.">
        <title>Divergent and convergent evolution of fungal pathogenicity.</title>
        <authorList>
            <person name="Shang Y."/>
            <person name="Xiao G."/>
            <person name="Zheng P."/>
            <person name="Cen K."/>
            <person name="Zhan S."/>
            <person name="Wang C."/>
        </authorList>
    </citation>
    <scope>NUCLEOTIDE SEQUENCE [LARGE SCALE GENOMIC DNA]</scope>
    <source>
        <strain evidence="4 5">RCEF 2490</strain>
    </source>
</reference>
<dbReference type="OrthoDB" id="370932at2759"/>
<feature type="compositionally biased region" description="Basic and acidic residues" evidence="1">
    <location>
        <begin position="100"/>
        <end position="111"/>
    </location>
</feature>